<dbReference type="Proteomes" id="UP001558613">
    <property type="component" value="Unassembled WGS sequence"/>
</dbReference>
<accession>A0ABR3MBP0</accession>
<evidence type="ECO:0000313" key="1">
    <source>
        <dbReference type="EMBL" id="KAL1262491.1"/>
    </source>
</evidence>
<dbReference type="EMBL" id="JAYMGO010000014">
    <property type="protein sequence ID" value="KAL1262491.1"/>
    <property type="molecule type" value="Genomic_DNA"/>
</dbReference>
<sequence length="80" mass="9485">MERGLEGEEERKAISVFPPDHLKQIKELTETAETHLECQRFPLTEKETGGERERYRERGRVGDHVWAQAEGEMEFDRREN</sequence>
<comment type="caution">
    <text evidence="1">The sequence shown here is derived from an EMBL/GenBank/DDBJ whole genome shotgun (WGS) entry which is preliminary data.</text>
</comment>
<protein>
    <submittedName>
        <fullName evidence="1">Uncharacterized protein</fullName>
    </submittedName>
</protein>
<reference evidence="1 2" key="1">
    <citation type="submission" date="2023-09" db="EMBL/GenBank/DDBJ databases">
        <authorList>
            <person name="Wang M."/>
        </authorList>
    </citation>
    <scope>NUCLEOTIDE SEQUENCE [LARGE SCALE GENOMIC DNA]</scope>
    <source>
        <strain evidence="1">GT-2023</strain>
        <tissue evidence="1">Liver</tissue>
    </source>
</reference>
<evidence type="ECO:0000313" key="2">
    <source>
        <dbReference type="Proteomes" id="UP001558613"/>
    </source>
</evidence>
<organism evidence="1 2">
    <name type="scientific">Cirrhinus molitorella</name>
    <name type="common">mud carp</name>
    <dbReference type="NCBI Taxonomy" id="172907"/>
    <lineage>
        <taxon>Eukaryota</taxon>
        <taxon>Metazoa</taxon>
        <taxon>Chordata</taxon>
        <taxon>Craniata</taxon>
        <taxon>Vertebrata</taxon>
        <taxon>Euteleostomi</taxon>
        <taxon>Actinopterygii</taxon>
        <taxon>Neopterygii</taxon>
        <taxon>Teleostei</taxon>
        <taxon>Ostariophysi</taxon>
        <taxon>Cypriniformes</taxon>
        <taxon>Cyprinidae</taxon>
        <taxon>Labeoninae</taxon>
        <taxon>Labeonini</taxon>
        <taxon>Cirrhinus</taxon>
    </lineage>
</organism>
<name>A0ABR3MBP0_9TELE</name>
<proteinExistence type="predicted"/>
<gene>
    <name evidence="1" type="ORF">QQF64_007756</name>
</gene>
<keyword evidence="2" id="KW-1185">Reference proteome</keyword>